<comment type="subcellular location">
    <subcellularLocation>
        <location evidence="1">Cytoplasm</location>
    </subcellularLocation>
</comment>
<dbReference type="RefSeq" id="WP_193518755.1">
    <property type="nucleotide sequence ID" value="NZ_BMXL01000053.1"/>
</dbReference>
<dbReference type="InterPro" id="IPR050090">
    <property type="entry name" value="Tyrosine_recombinase_XerCD"/>
</dbReference>
<dbReference type="CDD" id="cd00397">
    <property type="entry name" value="DNA_BRE_C"/>
    <property type="match status" value="1"/>
</dbReference>
<sequence>MTSLESLIGDYLDSLSLRDVSKHTVRAYRQTLRKFSHFVEDVDAAGLSHRHVSRFLASERASGAALSSVQRRYVDLGSFCKWLLAEEEISRNPMDKVQRPRVEQVPVTLVDSATIRGLLRHEWSTRFLTMRNRAIVSVLVDTGVRVSELCSMDFADFSPAHNRITVHGAKRSGERVVSLGRHASAALRRYLRVRARYSQAENPALWLGSNGRVSAQAVRVMLSEACKHAGVPHVFPHQLRHQFAHEFRLAGGNDGDLMYLAGWTSTAMLQRYGASGAAVRAAKAHARFSPGDRLL</sequence>
<dbReference type="Gene3D" id="1.10.443.10">
    <property type="entry name" value="Intergrase catalytic core"/>
    <property type="match status" value="1"/>
</dbReference>
<dbReference type="EMBL" id="BMXL01000053">
    <property type="protein sequence ID" value="GHD37665.1"/>
    <property type="molecule type" value="Genomic_DNA"/>
</dbReference>
<keyword evidence="3" id="KW-0132">Cell division</keyword>
<evidence type="ECO:0000256" key="4">
    <source>
        <dbReference type="ARBA" id="ARBA00022829"/>
    </source>
</evidence>
<accession>A0A918XMG3</accession>
<keyword evidence="7" id="KW-0233">DNA recombination</keyword>
<dbReference type="GO" id="GO:0007059">
    <property type="term" value="P:chromosome segregation"/>
    <property type="evidence" value="ECO:0007669"/>
    <property type="project" value="UniProtKB-KW"/>
</dbReference>
<dbReference type="InterPro" id="IPR002104">
    <property type="entry name" value="Integrase_catalytic"/>
</dbReference>
<dbReference type="PROSITE" id="PS51900">
    <property type="entry name" value="CB"/>
    <property type="match status" value="1"/>
</dbReference>
<dbReference type="InterPro" id="IPR010998">
    <property type="entry name" value="Integrase_recombinase_N"/>
</dbReference>
<dbReference type="PROSITE" id="PS51898">
    <property type="entry name" value="TYR_RECOMBINASE"/>
    <property type="match status" value="1"/>
</dbReference>
<evidence type="ECO:0000259" key="11">
    <source>
        <dbReference type="PROSITE" id="PS51900"/>
    </source>
</evidence>
<evidence type="ECO:0000313" key="13">
    <source>
        <dbReference type="Proteomes" id="UP000654947"/>
    </source>
</evidence>
<dbReference type="Pfam" id="PF00589">
    <property type="entry name" value="Phage_integrase"/>
    <property type="match status" value="1"/>
</dbReference>
<dbReference type="InterPro" id="IPR044068">
    <property type="entry name" value="CB"/>
</dbReference>
<keyword evidence="4" id="KW-0159">Chromosome partition</keyword>
<dbReference type="InterPro" id="IPR004107">
    <property type="entry name" value="Integrase_SAM-like_N"/>
</dbReference>
<dbReference type="SUPFAM" id="SSF56349">
    <property type="entry name" value="DNA breaking-rejoining enzymes"/>
    <property type="match status" value="1"/>
</dbReference>
<dbReference type="PANTHER" id="PTHR30349:SF77">
    <property type="entry name" value="TYROSINE RECOMBINASE XERC"/>
    <property type="match status" value="1"/>
</dbReference>
<feature type="domain" description="Core-binding (CB)" evidence="11">
    <location>
        <begin position="2"/>
        <end position="84"/>
    </location>
</feature>
<evidence type="ECO:0000256" key="1">
    <source>
        <dbReference type="ARBA" id="ARBA00004496"/>
    </source>
</evidence>
<evidence type="ECO:0000256" key="7">
    <source>
        <dbReference type="ARBA" id="ARBA00023172"/>
    </source>
</evidence>
<feature type="domain" description="Tyr recombinase" evidence="10">
    <location>
        <begin position="104"/>
        <end position="286"/>
    </location>
</feature>
<dbReference type="Gene3D" id="1.10.150.130">
    <property type="match status" value="1"/>
</dbReference>
<evidence type="ECO:0000256" key="2">
    <source>
        <dbReference type="ARBA" id="ARBA00022490"/>
    </source>
</evidence>
<gene>
    <name evidence="12" type="primary">xerC</name>
    <name evidence="12" type="ORF">GCM10007147_45850</name>
</gene>
<organism evidence="12 13">
    <name type="scientific">Nocardiopsis kunsanensis</name>
    <dbReference type="NCBI Taxonomy" id="141693"/>
    <lineage>
        <taxon>Bacteria</taxon>
        <taxon>Bacillati</taxon>
        <taxon>Actinomycetota</taxon>
        <taxon>Actinomycetes</taxon>
        <taxon>Streptosporangiales</taxon>
        <taxon>Nocardiopsidaceae</taxon>
        <taxon>Nocardiopsis</taxon>
    </lineage>
</organism>
<dbReference type="PANTHER" id="PTHR30349">
    <property type="entry name" value="PHAGE INTEGRASE-RELATED"/>
    <property type="match status" value="1"/>
</dbReference>
<dbReference type="GO" id="GO:0003677">
    <property type="term" value="F:DNA binding"/>
    <property type="evidence" value="ECO:0007669"/>
    <property type="project" value="UniProtKB-UniRule"/>
</dbReference>
<evidence type="ECO:0000256" key="6">
    <source>
        <dbReference type="ARBA" id="ARBA00023125"/>
    </source>
</evidence>
<dbReference type="Pfam" id="PF02899">
    <property type="entry name" value="Phage_int_SAM_1"/>
    <property type="match status" value="1"/>
</dbReference>
<name>A0A918XMG3_9ACTN</name>
<reference evidence="12 13" key="1">
    <citation type="journal article" date="2014" name="Int. J. Syst. Evol. Microbiol.">
        <title>Complete genome sequence of Corynebacterium casei LMG S-19264T (=DSM 44701T), isolated from a smear-ripened cheese.</title>
        <authorList>
            <consortium name="US DOE Joint Genome Institute (JGI-PGF)"/>
            <person name="Walter F."/>
            <person name="Albersmeier A."/>
            <person name="Kalinowski J."/>
            <person name="Ruckert C."/>
        </authorList>
    </citation>
    <scope>NUCLEOTIDE SEQUENCE [LARGE SCALE GENOMIC DNA]</scope>
    <source>
        <strain evidence="12 13">KCTC 19473</strain>
    </source>
</reference>
<dbReference type="InterPro" id="IPR013762">
    <property type="entry name" value="Integrase-like_cat_sf"/>
</dbReference>
<keyword evidence="8" id="KW-0131">Cell cycle</keyword>
<dbReference type="GO" id="GO:0051301">
    <property type="term" value="P:cell division"/>
    <property type="evidence" value="ECO:0007669"/>
    <property type="project" value="UniProtKB-KW"/>
</dbReference>
<evidence type="ECO:0000256" key="5">
    <source>
        <dbReference type="ARBA" id="ARBA00022908"/>
    </source>
</evidence>
<comment type="caution">
    <text evidence="12">The sequence shown here is derived from an EMBL/GenBank/DDBJ whole genome shotgun (WGS) entry which is preliminary data.</text>
</comment>
<dbReference type="GO" id="GO:0005737">
    <property type="term" value="C:cytoplasm"/>
    <property type="evidence" value="ECO:0007669"/>
    <property type="project" value="UniProtKB-SubCell"/>
</dbReference>
<dbReference type="Proteomes" id="UP000654947">
    <property type="component" value="Unassembled WGS sequence"/>
</dbReference>
<dbReference type="GO" id="GO:0015074">
    <property type="term" value="P:DNA integration"/>
    <property type="evidence" value="ECO:0007669"/>
    <property type="project" value="UniProtKB-KW"/>
</dbReference>
<keyword evidence="5" id="KW-0229">DNA integration</keyword>
<evidence type="ECO:0000256" key="9">
    <source>
        <dbReference type="PROSITE-ProRule" id="PRU01248"/>
    </source>
</evidence>
<proteinExistence type="predicted"/>
<evidence type="ECO:0000256" key="8">
    <source>
        <dbReference type="ARBA" id="ARBA00023306"/>
    </source>
</evidence>
<dbReference type="AlphaFoldDB" id="A0A918XMG3"/>
<protein>
    <submittedName>
        <fullName evidence="12">Tyrosine recombinase XerC</fullName>
    </submittedName>
</protein>
<evidence type="ECO:0000259" key="10">
    <source>
        <dbReference type="PROSITE" id="PS51898"/>
    </source>
</evidence>
<dbReference type="GO" id="GO:0006310">
    <property type="term" value="P:DNA recombination"/>
    <property type="evidence" value="ECO:0007669"/>
    <property type="project" value="UniProtKB-KW"/>
</dbReference>
<keyword evidence="13" id="KW-1185">Reference proteome</keyword>
<keyword evidence="2" id="KW-0963">Cytoplasm</keyword>
<dbReference type="InterPro" id="IPR011010">
    <property type="entry name" value="DNA_brk_join_enz"/>
</dbReference>
<evidence type="ECO:0000313" key="12">
    <source>
        <dbReference type="EMBL" id="GHD37665.1"/>
    </source>
</evidence>
<evidence type="ECO:0000256" key="3">
    <source>
        <dbReference type="ARBA" id="ARBA00022618"/>
    </source>
</evidence>
<keyword evidence="6 9" id="KW-0238">DNA-binding</keyword>